<dbReference type="InterPro" id="IPR032577">
    <property type="entry name" value="DUF4920"/>
</dbReference>
<dbReference type="Pfam" id="PF16267">
    <property type="entry name" value="DUF4920"/>
    <property type="match status" value="1"/>
</dbReference>
<accession>A0A8J7QFU6</accession>
<keyword evidence="2" id="KW-1185">Reference proteome</keyword>
<dbReference type="RefSeq" id="WP_207859009.1">
    <property type="nucleotide sequence ID" value="NZ_JAFREP010000008.1"/>
</dbReference>
<dbReference type="EMBL" id="JAFREP010000008">
    <property type="protein sequence ID" value="MBO1319190.1"/>
    <property type="molecule type" value="Genomic_DNA"/>
</dbReference>
<protein>
    <submittedName>
        <fullName evidence="1">DUF4920 domain-containing protein</fullName>
    </submittedName>
</protein>
<reference evidence="1" key="1">
    <citation type="submission" date="2021-03" db="EMBL/GenBank/DDBJ databases">
        <authorList>
            <person name="Wang G."/>
        </authorList>
    </citation>
    <scope>NUCLEOTIDE SEQUENCE</scope>
    <source>
        <strain evidence="1">KCTC 12899</strain>
    </source>
</reference>
<evidence type="ECO:0000313" key="2">
    <source>
        <dbReference type="Proteomes" id="UP000664417"/>
    </source>
</evidence>
<dbReference type="AlphaFoldDB" id="A0A8J7QFU6"/>
<comment type="caution">
    <text evidence="1">The sequence shown here is derived from an EMBL/GenBank/DDBJ whole genome shotgun (WGS) entry which is preliminary data.</text>
</comment>
<organism evidence="1 2">
    <name type="scientific">Acanthopleuribacter pedis</name>
    <dbReference type="NCBI Taxonomy" id="442870"/>
    <lineage>
        <taxon>Bacteria</taxon>
        <taxon>Pseudomonadati</taxon>
        <taxon>Acidobacteriota</taxon>
        <taxon>Holophagae</taxon>
        <taxon>Acanthopleuribacterales</taxon>
        <taxon>Acanthopleuribacteraceae</taxon>
        <taxon>Acanthopleuribacter</taxon>
    </lineage>
</organism>
<evidence type="ECO:0000313" key="1">
    <source>
        <dbReference type="EMBL" id="MBO1319190.1"/>
    </source>
</evidence>
<proteinExistence type="predicted"/>
<gene>
    <name evidence="1" type="ORF">J3U88_12025</name>
</gene>
<dbReference type="Proteomes" id="UP000664417">
    <property type="component" value="Unassembled WGS sequence"/>
</dbReference>
<name>A0A8J7QFU6_9BACT</name>
<sequence>MFVLTLVIGLMMADPTVYGKAPKTETPMISIEAFSENPAAFLDKVVRVKGEVKEVCPMKGCWLDVAEGKNQVRIKVKDGEIVFDQKLVGQKIVAEGTVYKFDLSKKEAVNYFAHLAEEKNETFDPASVTEGTTIYQIGGIGVQTLP</sequence>